<dbReference type="AlphaFoldDB" id="A0A1G9EKN2"/>
<feature type="binding site" evidence="6">
    <location>
        <position position="215"/>
    </location>
    <ligand>
        <name>(6S)-NADPHX</name>
        <dbReference type="ChEBI" id="CHEBI:64076"/>
    </ligand>
</feature>
<feature type="binding site" evidence="6">
    <location>
        <position position="40"/>
    </location>
    <ligand>
        <name>(6S)-NADPHX</name>
        <dbReference type="ChEBI" id="CHEBI:64076"/>
    </ligand>
</feature>
<dbReference type="Gene3D" id="3.40.1190.20">
    <property type="match status" value="1"/>
</dbReference>
<evidence type="ECO:0000256" key="6">
    <source>
        <dbReference type="HAMAP-Rule" id="MF_01965"/>
    </source>
</evidence>
<keyword evidence="3 6" id="KW-0521">NADP</keyword>
<dbReference type="InterPro" id="IPR000631">
    <property type="entry name" value="CARKD"/>
</dbReference>
<evidence type="ECO:0000313" key="8">
    <source>
        <dbReference type="EMBL" id="SDK76747.1"/>
    </source>
</evidence>
<evidence type="ECO:0000313" key="9">
    <source>
        <dbReference type="Proteomes" id="UP000199433"/>
    </source>
</evidence>
<dbReference type="PROSITE" id="PS01049">
    <property type="entry name" value="YJEF_C_1"/>
    <property type="match status" value="1"/>
</dbReference>
<dbReference type="GO" id="GO:0046496">
    <property type="term" value="P:nicotinamide nucleotide metabolic process"/>
    <property type="evidence" value="ECO:0007669"/>
    <property type="project" value="UniProtKB-UniRule"/>
</dbReference>
<feature type="binding site" evidence="6">
    <location>
        <begin position="186"/>
        <end position="190"/>
    </location>
    <ligand>
        <name>AMP</name>
        <dbReference type="ChEBI" id="CHEBI:456215"/>
    </ligand>
</feature>
<keyword evidence="2 6" id="KW-0067">ATP-binding</keyword>
<comment type="catalytic activity">
    <reaction evidence="6">
        <text>(6S)-NADPHX + ADP = AMP + phosphate + NADPH + H(+)</text>
        <dbReference type="Rhea" id="RHEA:32235"/>
        <dbReference type="ChEBI" id="CHEBI:15378"/>
        <dbReference type="ChEBI" id="CHEBI:43474"/>
        <dbReference type="ChEBI" id="CHEBI:57783"/>
        <dbReference type="ChEBI" id="CHEBI:64076"/>
        <dbReference type="ChEBI" id="CHEBI:456215"/>
        <dbReference type="ChEBI" id="CHEBI:456216"/>
        <dbReference type="EC" id="4.2.1.136"/>
    </reaction>
</comment>
<comment type="subunit">
    <text evidence="6">Homotetramer.</text>
</comment>
<proteinExistence type="inferred from homology"/>
<evidence type="ECO:0000256" key="4">
    <source>
        <dbReference type="ARBA" id="ARBA00023027"/>
    </source>
</evidence>
<dbReference type="STRING" id="426701.SAMN04488098_10628"/>
<dbReference type="HAMAP" id="MF_01965">
    <property type="entry name" value="NADHX_dehydratase"/>
    <property type="match status" value="1"/>
</dbReference>
<dbReference type="GO" id="GO:0052856">
    <property type="term" value="F:NAD(P)HX epimerase activity"/>
    <property type="evidence" value="ECO:0007669"/>
    <property type="project" value="TreeGrafter"/>
</dbReference>
<accession>A0A1G9EKN2</accession>
<dbReference type="NCBIfam" id="TIGR00196">
    <property type="entry name" value="yjeF_cterm"/>
    <property type="match status" value="1"/>
</dbReference>
<dbReference type="GO" id="GO:0016301">
    <property type="term" value="F:kinase activity"/>
    <property type="evidence" value="ECO:0007669"/>
    <property type="project" value="UniProtKB-KW"/>
</dbReference>
<reference evidence="9" key="1">
    <citation type="submission" date="2016-10" db="EMBL/GenBank/DDBJ databases">
        <authorList>
            <person name="Varghese N."/>
            <person name="Submissions S."/>
        </authorList>
    </citation>
    <scope>NUCLEOTIDE SEQUENCE [LARGE SCALE GENOMIC DNA]</scope>
    <source>
        <strain evidence="9">DSM 19181</strain>
    </source>
</reference>
<dbReference type="Proteomes" id="UP000199433">
    <property type="component" value="Unassembled WGS sequence"/>
</dbReference>
<gene>
    <name evidence="6" type="primary">nnrD</name>
    <name evidence="8" type="ORF">SAMN04488098_10628</name>
</gene>
<evidence type="ECO:0000259" key="7">
    <source>
        <dbReference type="PROSITE" id="PS51383"/>
    </source>
</evidence>
<feature type="domain" description="YjeF C-terminal" evidence="7">
    <location>
        <begin position="5"/>
        <end position="272"/>
    </location>
</feature>
<evidence type="ECO:0000256" key="5">
    <source>
        <dbReference type="ARBA" id="ARBA00023239"/>
    </source>
</evidence>
<dbReference type="InterPro" id="IPR029056">
    <property type="entry name" value="Ribokinase-like"/>
</dbReference>
<feature type="binding site" evidence="6">
    <location>
        <position position="152"/>
    </location>
    <ligand>
        <name>(6S)-NADPHX</name>
        <dbReference type="ChEBI" id="CHEBI:64076"/>
    </ligand>
</feature>
<dbReference type="GO" id="GO:0005524">
    <property type="term" value="F:ATP binding"/>
    <property type="evidence" value="ECO:0007669"/>
    <property type="project" value="UniProtKB-KW"/>
</dbReference>
<keyword evidence="8" id="KW-0808">Transferase</keyword>
<feature type="binding site" evidence="6">
    <location>
        <position position="101"/>
    </location>
    <ligand>
        <name>(6S)-NADPHX</name>
        <dbReference type="ChEBI" id="CHEBI:64076"/>
    </ligand>
</feature>
<dbReference type="PROSITE" id="PS51383">
    <property type="entry name" value="YJEF_C_3"/>
    <property type="match status" value="1"/>
</dbReference>
<dbReference type="InterPro" id="IPR017953">
    <property type="entry name" value="Carbohydrate_kinase_pred_CS"/>
</dbReference>
<keyword evidence="4 6" id="KW-0520">NAD</keyword>
<evidence type="ECO:0000256" key="2">
    <source>
        <dbReference type="ARBA" id="ARBA00022840"/>
    </source>
</evidence>
<organism evidence="8 9">
    <name type="scientific">Alkalibacterium thalassium</name>
    <dbReference type="NCBI Taxonomy" id="426701"/>
    <lineage>
        <taxon>Bacteria</taxon>
        <taxon>Bacillati</taxon>
        <taxon>Bacillota</taxon>
        <taxon>Bacilli</taxon>
        <taxon>Lactobacillales</taxon>
        <taxon>Carnobacteriaceae</taxon>
        <taxon>Alkalibacterium</taxon>
    </lineage>
</organism>
<dbReference type="GO" id="GO:0110051">
    <property type="term" value="P:metabolite repair"/>
    <property type="evidence" value="ECO:0007669"/>
    <property type="project" value="TreeGrafter"/>
</dbReference>
<dbReference type="PROSITE" id="PS01050">
    <property type="entry name" value="YJEF_C_2"/>
    <property type="match status" value="1"/>
</dbReference>
<dbReference type="RefSeq" id="WP_091268576.1">
    <property type="nucleotide sequence ID" value="NZ_FNFK01000062.1"/>
</dbReference>
<comment type="function">
    <text evidence="6">Catalyzes the dehydration of the S-form of NAD(P)HX at the expense of ADP, which is converted to AMP. Together with NAD(P)HX epimerase, which catalyzes the epimerization of the S- and R-forms, the enzyme allows the repair of both epimers of NAD(P)HX, a damaged form of NAD(P)H that is a result of enzymatic or heat-dependent hydration.</text>
</comment>
<dbReference type="Pfam" id="PF01256">
    <property type="entry name" value="Carb_kinase"/>
    <property type="match status" value="1"/>
</dbReference>
<evidence type="ECO:0000256" key="1">
    <source>
        <dbReference type="ARBA" id="ARBA00022741"/>
    </source>
</evidence>
<dbReference type="CDD" id="cd01171">
    <property type="entry name" value="YXKO-related"/>
    <property type="match status" value="1"/>
</dbReference>
<dbReference type="OrthoDB" id="9806925at2"/>
<sequence>MNKITKRKVESFITERKKDSYKGTYGRVLLVGGNENMGGAIILSASACVHSGAGLVTVATDPSNHAALHSRLPEAMCLPLYDLQQLESMIDGMDVIVVGPGLGRDQRAADVMKTVYETIDEEQILVLDGDAIHLHVNENLPPLKAELIVTPHLGEWRTLTGVPIDDQDVELNHQKVKELNAVVVLKKSRTEVYYEDEVWENTAGNPAMATGGMGDTLAGMIAGFVAQFEHKKHAVLASVYLHSYIGDELARHQYVTLPTHIIEQIPETMKTFAKYDSGKRFV</sequence>
<keyword evidence="9" id="KW-1185">Reference proteome</keyword>
<evidence type="ECO:0000256" key="3">
    <source>
        <dbReference type="ARBA" id="ARBA00022857"/>
    </source>
</evidence>
<protein>
    <recommendedName>
        <fullName evidence="6">ADP-dependent (S)-NAD(P)H-hydrate dehydratase</fullName>
        <ecNumber evidence="6">4.2.1.136</ecNumber>
    </recommendedName>
    <alternativeName>
        <fullName evidence="6">ADP-dependent NAD(P)HX dehydratase</fullName>
    </alternativeName>
</protein>
<comment type="catalytic activity">
    <reaction evidence="6">
        <text>(6S)-NADHX + ADP = AMP + phosphate + NADH + H(+)</text>
        <dbReference type="Rhea" id="RHEA:32223"/>
        <dbReference type="ChEBI" id="CHEBI:15378"/>
        <dbReference type="ChEBI" id="CHEBI:43474"/>
        <dbReference type="ChEBI" id="CHEBI:57945"/>
        <dbReference type="ChEBI" id="CHEBI:64074"/>
        <dbReference type="ChEBI" id="CHEBI:456215"/>
        <dbReference type="ChEBI" id="CHEBI:456216"/>
        <dbReference type="EC" id="4.2.1.136"/>
    </reaction>
</comment>
<dbReference type="PANTHER" id="PTHR12592">
    <property type="entry name" value="ATP-DEPENDENT (S)-NAD(P)H-HYDRATE DEHYDRATASE FAMILY MEMBER"/>
    <property type="match status" value="1"/>
</dbReference>
<comment type="similarity">
    <text evidence="6">Belongs to the NnrD/CARKD family.</text>
</comment>
<dbReference type="EC" id="4.2.1.136" evidence="6"/>
<comment type="cofactor">
    <cofactor evidence="6">
        <name>Mg(2+)</name>
        <dbReference type="ChEBI" id="CHEBI:18420"/>
    </cofactor>
</comment>
<dbReference type="GO" id="GO:0052855">
    <property type="term" value="F:ADP-dependent NAD(P)H-hydrate dehydratase activity"/>
    <property type="evidence" value="ECO:0007669"/>
    <property type="project" value="UniProtKB-UniRule"/>
</dbReference>
<dbReference type="EMBL" id="FNFK01000062">
    <property type="protein sequence ID" value="SDK76747.1"/>
    <property type="molecule type" value="Genomic_DNA"/>
</dbReference>
<dbReference type="PANTHER" id="PTHR12592:SF0">
    <property type="entry name" value="ATP-DEPENDENT (S)-NAD(P)H-HYDRATE DEHYDRATASE"/>
    <property type="match status" value="1"/>
</dbReference>
<feature type="binding site" evidence="6">
    <location>
        <position position="214"/>
    </location>
    <ligand>
        <name>AMP</name>
        <dbReference type="ChEBI" id="CHEBI:456215"/>
    </ligand>
</feature>
<keyword evidence="1 6" id="KW-0547">Nucleotide-binding</keyword>
<name>A0A1G9EKN2_9LACT</name>
<dbReference type="SUPFAM" id="SSF53613">
    <property type="entry name" value="Ribokinase-like"/>
    <property type="match status" value="1"/>
</dbReference>
<keyword evidence="5 6" id="KW-0456">Lyase</keyword>
<keyword evidence="8" id="KW-0418">Kinase</keyword>